<evidence type="ECO:0000313" key="2">
    <source>
        <dbReference type="EMBL" id="UBF21699.1"/>
    </source>
</evidence>
<reference evidence="2 3" key="1">
    <citation type="submission" date="2021-05" db="EMBL/GenBank/DDBJ databases">
        <title>Diversity, taxonomy and evolution of archaeal viruses of the class Caudoviricetes.</title>
        <authorList>
            <person name="Liu Y."/>
            <person name="Demina T.A."/>
            <person name="Roux S."/>
            <person name="Aiewsakun P."/>
            <person name="Kazlauskas D."/>
            <person name="Simmonds P."/>
            <person name="Prangishvili D."/>
            <person name="Oksanen H.M."/>
            <person name="Krupovic M."/>
        </authorList>
    </citation>
    <scope>NUCLEOTIDE SEQUENCE [LARGE SCALE GENOMIC DNA]</scope>
    <source>
        <strain evidence="2">HJTV-2/27</strain>
    </source>
</reference>
<evidence type="ECO:0000313" key="3">
    <source>
        <dbReference type="Proteomes" id="UP000827376"/>
    </source>
</evidence>
<keyword evidence="3" id="KW-1185">Reference proteome</keyword>
<name>A0AAE9BXC6_9CAUD</name>
<gene>
    <name evidence="2" type="ORF">HJTV-2_gp79</name>
</gene>
<sequence length="93" mass="10567">MDEVNNGRLLDEAKEIIEGRSETHGAPEDSFQRIAHYWNAYFLSTGCPDPNIRPADVAEMMALFKLARAQGGDYNEDDYRDRLGYVNLASNLR</sequence>
<dbReference type="EMBL" id="MZ334513">
    <property type="protein sequence ID" value="UBF21699.1"/>
    <property type="molecule type" value="Genomic_DNA"/>
</dbReference>
<feature type="domain" description="DUF6378" evidence="1">
    <location>
        <begin position="9"/>
        <end position="92"/>
    </location>
</feature>
<proteinExistence type="predicted"/>
<accession>A0AAE9BXC6</accession>
<dbReference type="InterPro" id="IPR045958">
    <property type="entry name" value="DUF6378"/>
</dbReference>
<dbReference type="Pfam" id="PF19905">
    <property type="entry name" value="DUF6378"/>
    <property type="match status" value="1"/>
</dbReference>
<dbReference type="Proteomes" id="UP000827376">
    <property type="component" value="Segment"/>
</dbReference>
<organism evidence="2 3">
    <name type="scientific">Haloarcula virus HJTV-2</name>
    <dbReference type="NCBI Taxonomy" id="2877986"/>
    <lineage>
        <taxon>Viruses</taxon>
        <taxon>Duplodnaviria</taxon>
        <taxon>Heunggongvirae</taxon>
        <taxon>Uroviricota</taxon>
        <taxon>Caudoviricetes</taxon>
        <taxon>Thumleimavirales</taxon>
        <taxon>Hafunaviridae</taxon>
        <taxon>Haloferacalesvirus</taxon>
        <taxon>Haloferacalesvirus thailandense</taxon>
        <taxon>Haloferacalesvirus HJTV2</taxon>
    </lineage>
</organism>
<protein>
    <recommendedName>
        <fullName evidence="1">DUF6378 domain-containing protein</fullName>
    </recommendedName>
</protein>
<evidence type="ECO:0000259" key="1">
    <source>
        <dbReference type="Pfam" id="PF19905"/>
    </source>
</evidence>